<dbReference type="Proteomes" id="UP001597502">
    <property type="component" value="Unassembled WGS sequence"/>
</dbReference>
<comment type="caution">
    <text evidence="1">The sequence shown here is derived from an EMBL/GenBank/DDBJ whole genome shotgun (WGS) entry which is preliminary data.</text>
</comment>
<accession>A0ABW5V7P5</accession>
<name>A0ABW5V7P5_9BACI</name>
<evidence type="ECO:0008006" key="3">
    <source>
        <dbReference type="Google" id="ProtNLM"/>
    </source>
</evidence>
<dbReference type="EMBL" id="JBHUNA010000037">
    <property type="protein sequence ID" value="MFD2762072.1"/>
    <property type="molecule type" value="Genomic_DNA"/>
</dbReference>
<proteinExistence type="predicted"/>
<gene>
    <name evidence="1" type="ORF">ACFSUO_14025</name>
</gene>
<protein>
    <recommendedName>
        <fullName evidence="3">Fur-regulated basic protein FbpA</fullName>
    </recommendedName>
</protein>
<keyword evidence="2" id="KW-1185">Reference proteome</keyword>
<evidence type="ECO:0000313" key="2">
    <source>
        <dbReference type="Proteomes" id="UP001597502"/>
    </source>
</evidence>
<evidence type="ECO:0000313" key="1">
    <source>
        <dbReference type="EMBL" id="MFD2762072.1"/>
    </source>
</evidence>
<reference evidence="2" key="1">
    <citation type="journal article" date="2019" name="Int. J. Syst. Evol. Microbiol.">
        <title>The Global Catalogue of Microorganisms (GCM) 10K type strain sequencing project: providing services to taxonomists for standard genome sequencing and annotation.</title>
        <authorList>
            <consortium name="The Broad Institute Genomics Platform"/>
            <consortium name="The Broad Institute Genome Sequencing Center for Infectious Disease"/>
            <person name="Wu L."/>
            <person name="Ma J."/>
        </authorList>
    </citation>
    <scope>NUCLEOTIDE SEQUENCE [LARGE SCALE GENOMIC DNA]</scope>
    <source>
        <strain evidence="2">TISTR 1535</strain>
    </source>
</reference>
<sequence length="45" mass="5676">MESLLKVRENTEKQLGRRLQEKELVFLRWVYDRYHEEKQKKKVNV</sequence>
<organism evidence="1 2">
    <name type="scientific">Lentibacillus juripiscarius</name>
    <dbReference type="NCBI Taxonomy" id="257446"/>
    <lineage>
        <taxon>Bacteria</taxon>
        <taxon>Bacillati</taxon>
        <taxon>Bacillota</taxon>
        <taxon>Bacilli</taxon>
        <taxon>Bacillales</taxon>
        <taxon>Bacillaceae</taxon>
        <taxon>Lentibacillus</taxon>
    </lineage>
</organism>
<dbReference type="RefSeq" id="WP_382395215.1">
    <property type="nucleotide sequence ID" value="NZ_JBHUNA010000037.1"/>
</dbReference>